<feature type="chain" id="PRO_5005890964" evidence="6">
    <location>
        <begin position="20"/>
        <end position="154"/>
    </location>
</feature>
<evidence type="ECO:0000313" key="7">
    <source>
        <dbReference type="Proteomes" id="UP000038045"/>
    </source>
</evidence>
<dbReference type="Pfam" id="PF10292">
    <property type="entry name" value="7TM_GPCR_Srab"/>
    <property type="match status" value="1"/>
</dbReference>
<feature type="signal peptide" evidence="6">
    <location>
        <begin position="1"/>
        <end position="19"/>
    </location>
</feature>
<sequence>MPLILLVMFLAMYNKNLRASRGYSENLSRNYQLTENFKTLSAILPMLIANTIFQLCWTFIRLLVVDKEGNSFYIVKYIYRMTLNILFIIIFQYFQHLKKNKTEPFHMKIIQLMIIPFRLSSNKERPSNTRIQDEKVEEVELRGMLEEIREEEEK</sequence>
<protein>
    <submittedName>
        <fullName evidence="8">G_PROTEIN_RECEP_F1_2 domain-containing protein</fullName>
    </submittedName>
</protein>
<dbReference type="Proteomes" id="UP000038045">
    <property type="component" value="Unplaced"/>
</dbReference>
<evidence type="ECO:0000256" key="1">
    <source>
        <dbReference type="ARBA" id="ARBA00004141"/>
    </source>
</evidence>
<accession>A0A0N4Z142</accession>
<evidence type="ECO:0000256" key="4">
    <source>
        <dbReference type="ARBA" id="ARBA00023136"/>
    </source>
</evidence>
<dbReference type="GO" id="GO:0016020">
    <property type="term" value="C:membrane"/>
    <property type="evidence" value="ECO:0007669"/>
    <property type="project" value="UniProtKB-SubCell"/>
</dbReference>
<keyword evidence="2 5" id="KW-0812">Transmembrane</keyword>
<evidence type="ECO:0000256" key="3">
    <source>
        <dbReference type="ARBA" id="ARBA00022989"/>
    </source>
</evidence>
<keyword evidence="7" id="KW-1185">Reference proteome</keyword>
<feature type="transmembrane region" description="Helical" evidence="5">
    <location>
        <begin position="77"/>
        <end position="94"/>
    </location>
</feature>
<reference evidence="8" key="1">
    <citation type="submission" date="2017-02" db="UniProtKB">
        <authorList>
            <consortium name="WormBaseParasite"/>
        </authorList>
    </citation>
    <scope>IDENTIFICATION</scope>
</reference>
<keyword evidence="3 5" id="KW-1133">Transmembrane helix</keyword>
<dbReference type="WBParaSite" id="PTRK_0000041900.1">
    <property type="protein sequence ID" value="PTRK_0000041900.1"/>
    <property type="gene ID" value="PTRK_0000041900"/>
</dbReference>
<evidence type="ECO:0000313" key="8">
    <source>
        <dbReference type="WBParaSite" id="PTRK_0000041900.1"/>
    </source>
</evidence>
<dbReference type="AlphaFoldDB" id="A0A0N4Z142"/>
<comment type="subcellular location">
    <subcellularLocation>
        <location evidence="1">Membrane</location>
        <topology evidence="1">Multi-pass membrane protein</topology>
    </subcellularLocation>
</comment>
<organism evidence="7 8">
    <name type="scientific">Parastrongyloides trichosuri</name>
    <name type="common">Possum-specific nematode worm</name>
    <dbReference type="NCBI Taxonomy" id="131310"/>
    <lineage>
        <taxon>Eukaryota</taxon>
        <taxon>Metazoa</taxon>
        <taxon>Ecdysozoa</taxon>
        <taxon>Nematoda</taxon>
        <taxon>Chromadorea</taxon>
        <taxon>Rhabditida</taxon>
        <taxon>Tylenchina</taxon>
        <taxon>Panagrolaimomorpha</taxon>
        <taxon>Strongyloidoidea</taxon>
        <taxon>Strongyloididae</taxon>
        <taxon>Parastrongyloides</taxon>
    </lineage>
</organism>
<keyword evidence="6" id="KW-0732">Signal</keyword>
<feature type="transmembrane region" description="Helical" evidence="5">
    <location>
        <begin position="43"/>
        <end position="65"/>
    </location>
</feature>
<dbReference type="InterPro" id="IPR019408">
    <property type="entry name" value="7TM_GPCR_serpentine_rcpt_Srab"/>
</dbReference>
<name>A0A0N4Z142_PARTI</name>
<proteinExistence type="predicted"/>
<evidence type="ECO:0000256" key="2">
    <source>
        <dbReference type="ARBA" id="ARBA00022692"/>
    </source>
</evidence>
<evidence type="ECO:0000256" key="5">
    <source>
        <dbReference type="SAM" id="Phobius"/>
    </source>
</evidence>
<evidence type="ECO:0000256" key="6">
    <source>
        <dbReference type="SAM" id="SignalP"/>
    </source>
</evidence>
<keyword evidence="4 5" id="KW-0472">Membrane</keyword>